<dbReference type="InterPro" id="IPR052365">
    <property type="entry name" value="THEM4/THEM5_acyl-CoA_thioest"/>
</dbReference>
<evidence type="ECO:0000256" key="3">
    <source>
        <dbReference type="ARBA" id="ARBA00022832"/>
    </source>
</evidence>
<keyword evidence="4" id="KW-0443">Lipid metabolism</keyword>
<dbReference type="SUPFAM" id="SSF54637">
    <property type="entry name" value="Thioesterase/thiol ester dehydrase-isomerase"/>
    <property type="match status" value="1"/>
</dbReference>
<dbReference type="Gene3D" id="3.10.129.10">
    <property type="entry name" value="Hotdog Thioesterase"/>
    <property type="match status" value="1"/>
</dbReference>
<evidence type="ECO:0000256" key="2">
    <source>
        <dbReference type="ARBA" id="ARBA00022801"/>
    </source>
</evidence>
<dbReference type="InterPro" id="IPR029069">
    <property type="entry name" value="HotDog_dom_sf"/>
</dbReference>
<protein>
    <recommendedName>
        <fullName evidence="6">Thioesterase domain-containing protein</fullName>
    </recommendedName>
</protein>
<keyword evidence="3" id="KW-0276">Fatty acid metabolism</keyword>
<keyword evidence="1" id="KW-0963">Cytoplasm</keyword>
<dbReference type="EMBL" id="CADCSZ010000209">
    <property type="protein sequence ID" value="CAA9273514.1"/>
    <property type="molecule type" value="Genomic_DNA"/>
</dbReference>
<evidence type="ECO:0000256" key="4">
    <source>
        <dbReference type="ARBA" id="ARBA00023098"/>
    </source>
</evidence>
<dbReference type="AlphaFoldDB" id="A0A6J4JDQ9"/>
<organism evidence="5">
    <name type="scientific">uncultured Acidimicrobiales bacterium</name>
    <dbReference type="NCBI Taxonomy" id="310071"/>
    <lineage>
        <taxon>Bacteria</taxon>
        <taxon>Bacillati</taxon>
        <taxon>Actinomycetota</taxon>
        <taxon>Acidimicrobiia</taxon>
        <taxon>Acidimicrobiales</taxon>
        <taxon>environmental samples</taxon>
    </lineage>
</organism>
<dbReference type="CDD" id="cd03443">
    <property type="entry name" value="PaaI_thioesterase"/>
    <property type="match status" value="1"/>
</dbReference>
<accession>A0A6J4JDQ9</accession>
<keyword evidence="2" id="KW-0378">Hydrolase</keyword>
<dbReference type="PANTHER" id="PTHR12418:SF19">
    <property type="entry name" value="ACYL-COENZYME A THIOESTERASE THEM4"/>
    <property type="match status" value="1"/>
</dbReference>
<sequence length="128" mass="13531">MDLLALRWLPVLPPAPGRASGTLVGEVVPDPAWAGPPGFLHGGMAGALLDDCMGGLSHALDRIATITATLDLRFRSPVPLDGRPVRVEAWRESPDLRRRTRVHGRLLLASGAPAVEATALMVSTDQAV</sequence>
<dbReference type="GO" id="GO:0016787">
    <property type="term" value="F:hydrolase activity"/>
    <property type="evidence" value="ECO:0007669"/>
    <property type="project" value="UniProtKB-KW"/>
</dbReference>
<evidence type="ECO:0000313" key="5">
    <source>
        <dbReference type="EMBL" id="CAA9273514.1"/>
    </source>
</evidence>
<evidence type="ECO:0000256" key="1">
    <source>
        <dbReference type="ARBA" id="ARBA00022490"/>
    </source>
</evidence>
<reference evidence="5" key="1">
    <citation type="submission" date="2020-02" db="EMBL/GenBank/DDBJ databases">
        <authorList>
            <person name="Meier V. D."/>
        </authorList>
    </citation>
    <scope>NUCLEOTIDE SEQUENCE</scope>
    <source>
        <strain evidence="5">AVDCRST_MAG76</strain>
    </source>
</reference>
<dbReference type="GO" id="GO:0006631">
    <property type="term" value="P:fatty acid metabolic process"/>
    <property type="evidence" value="ECO:0007669"/>
    <property type="project" value="UniProtKB-KW"/>
</dbReference>
<gene>
    <name evidence="5" type="ORF">AVDCRST_MAG76-3519</name>
</gene>
<name>A0A6J4JDQ9_9ACTN</name>
<proteinExistence type="predicted"/>
<dbReference type="PANTHER" id="PTHR12418">
    <property type="entry name" value="ACYL-COENZYME A THIOESTERASE THEM4"/>
    <property type="match status" value="1"/>
</dbReference>
<evidence type="ECO:0008006" key="6">
    <source>
        <dbReference type="Google" id="ProtNLM"/>
    </source>
</evidence>